<dbReference type="PANTHER" id="PTHR10993">
    <property type="entry name" value="OCTANOYLTRANSFERASE"/>
    <property type="match status" value="1"/>
</dbReference>
<evidence type="ECO:0000259" key="10">
    <source>
        <dbReference type="PROSITE" id="PS51733"/>
    </source>
</evidence>
<comment type="subcellular location">
    <subcellularLocation>
        <location evidence="5">Cytoplasm</location>
    </subcellularLocation>
</comment>
<evidence type="ECO:0000256" key="6">
    <source>
        <dbReference type="PIRNR" id="PIRNR016262"/>
    </source>
</evidence>
<evidence type="ECO:0000256" key="5">
    <source>
        <dbReference type="HAMAP-Rule" id="MF_00013"/>
    </source>
</evidence>
<dbReference type="GO" id="GO:0005737">
    <property type="term" value="C:cytoplasm"/>
    <property type="evidence" value="ECO:0007669"/>
    <property type="project" value="UniProtKB-SubCell"/>
</dbReference>
<dbReference type="EC" id="2.3.1.181" evidence="5 6"/>
<evidence type="ECO:0000256" key="2">
    <source>
        <dbReference type="ARBA" id="ARBA00022679"/>
    </source>
</evidence>
<keyword evidence="5" id="KW-0963">Cytoplasm</keyword>
<dbReference type="PANTHER" id="PTHR10993:SF7">
    <property type="entry name" value="LIPOYLTRANSFERASE 2, MITOCHONDRIAL-RELATED"/>
    <property type="match status" value="1"/>
</dbReference>
<dbReference type="PROSITE" id="PS01313">
    <property type="entry name" value="LIPB"/>
    <property type="match status" value="1"/>
</dbReference>
<dbReference type="InterPro" id="IPR045864">
    <property type="entry name" value="aa-tRNA-synth_II/BPL/LPL"/>
</dbReference>
<keyword evidence="3 5" id="KW-0012">Acyltransferase</keyword>
<sequence>MIGERKESSDTLQVRRLPGLTPYAQAWELQKDLARRRKRDEVPDTFVLCEHPPVYTVGRAAKDGANLGAGEEYLRSLGAEVFWSDRGGDATFHGPGQIVGYPILRLEDRDTHGYLRRLEELLIGVLAEYGLEGWHHPEYTGVWVGEEKIAAIGVKFSSGWIASHGFALNVNTDLSWFDRITPCGIEEFGVTSLQKRIGREIPLAEVEKRVEAHFRRLFG</sequence>
<comment type="similarity">
    <text evidence="5 6">Belongs to the LipB family.</text>
</comment>
<evidence type="ECO:0000256" key="9">
    <source>
        <dbReference type="PIRSR" id="PIRSR016262-3"/>
    </source>
</evidence>
<proteinExistence type="inferred from homology"/>
<dbReference type="SUPFAM" id="SSF55681">
    <property type="entry name" value="Class II aaRS and biotin synthetases"/>
    <property type="match status" value="1"/>
</dbReference>
<evidence type="ECO:0000256" key="3">
    <source>
        <dbReference type="ARBA" id="ARBA00023315"/>
    </source>
</evidence>
<feature type="binding site" evidence="5 8">
    <location>
        <begin position="151"/>
        <end position="153"/>
    </location>
    <ligand>
        <name>substrate</name>
    </ligand>
</feature>
<dbReference type="EMBL" id="CADCVM010000242">
    <property type="protein sequence ID" value="CAA9498567.1"/>
    <property type="molecule type" value="Genomic_DNA"/>
</dbReference>
<dbReference type="Gene3D" id="3.30.930.10">
    <property type="entry name" value="Bira Bifunctional Protein, Domain 2"/>
    <property type="match status" value="1"/>
</dbReference>
<keyword evidence="2 5" id="KW-0808">Transferase</keyword>
<evidence type="ECO:0000256" key="8">
    <source>
        <dbReference type="PIRSR" id="PIRSR016262-2"/>
    </source>
</evidence>
<dbReference type="NCBIfam" id="NF010925">
    <property type="entry name" value="PRK14345.1"/>
    <property type="match status" value="1"/>
</dbReference>
<feature type="active site" description="Acyl-thioester intermediate" evidence="5 7">
    <location>
        <position position="183"/>
    </location>
</feature>
<comment type="catalytic activity">
    <reaction evidence="5 6">
        <text>octanoyl-[ACP] + L-lysyl-[protein] = N(6)-octanoyl-L-lysyl-[protein] + holo-[ACP] + H(+)</text>
        <dbReference type="Rhea" id="RHEA:17665"/>
        <dbReference type="Rhea" id="RHEA-COMP:9636"/>
        <dbReference type="Rhea" id="RHEA-COMP:9685"/>
        <dbReference type="Rhea" id="RHEA-COMP:9752"/>
        <dbReference type="Rhea" id="RHEA-COMP:9928"/>
        <dbReference type="ChEBI" id="CHEBI:15378"/>
        <dbReference type="ChEBI" id="CHEBI:29969"/>
        <dbReference type="ChEBI" id="CHEBI:64479"/>
        <dbReference type="ChEBI" id="CHEBI:78463"/>
        <dbReference type="ChEBI" id="CHEBI:78809"/>
        <dbReference type="EC" id="2.3.1.181"/>
    </reaction>
</comment>
<dbReference type="UniPathway" id="UPA00538">
    <property type="reaction ID" value="UER00592"/>
</dbReference>
<feature type="binding site" evidence="5 8">
    <location>
        <begin position="165"/>
        <end position="167"/>
    </location>
    <ligand>
        <name>substrate</name>
    </ligand>
</feature>
<feature type="binding site" evidence="5 8">
    <location>
        <begin position="86"/>
        <end position="93"/>
    </location>
    <ligand>
        <name>substrate</name>
    </ligand>
</feature>
<gene>
    <name evidence="5" type="primary">lipB</name>
    <name evidence="11" type="ORF">AVDCRST_MAG05-2291</name>
</gene>
<dbReference type="HAMAP" id="MF_00013">
    <property type="entry name" value="LipB"/>
    <property type="match status" value="1"/>
</dbReference>
<accession>A0A6J4SNN7</accession>
<dbReference type="NCBIfam" id="TIGR00214">
    <property type="entry name" value="lipB"/>
    <property type="match status" value="1"/>
</dbReference>
<evidence type="ECO:0000313" key="11">
    <source>
        <dbReference type="EMBL" id="CAA9498567.1"/>
    </source>
</evidence>
<dbReference type="PROSITE" id="PS51733">
    <property type="entry name" value="BPL_LPL_CATALYTIC"/>
    <property type="match status" value="1"/>
</dbReference>
<evidence type="ECO:0000256" key="7">
    <source>
        <dbReference type="PIRSR" id="PIRSR016262-1"/>
    </source>
</evidence>
<dbReference type="CDD" id="cd16444">
    <property type="entry name" value="LipB"/>
    <property type="match status" value="1"/>
</dbReference>
<dbReference type="InterPro" id="IPR000544">
    <property type="entry name" value="Octanoyltransferase"/>
</dbReference>
<reference evidence="11" key="1">
    <citation type="submission" date="2020-02" db="EMBL/GenBank/DDBJ databases">
        <authorList>
            <person name="Meier V. D."/>
        </authorList>
    </citation>
    <scope>NUCLEOTIDE SEQUENCE</scope>
    <source>
        <strain evidence="11">AVDCRST_MAG05</strain>
    </source>
</reference>
<dbReference type="GO" id="GO:0033819">
    <property type="term" value="F:lipoyl(octanoyl) transferase activity"/>
    <property type="evidence" value="ECO:0007669"/>
    <property type="project" value="UniProtKB-EC"/>
</dbReference>
<protein>
    <recommendedName>
        <fullName evidence="5 6">Octanoyltransferase</fullName>
        <ecNumber evidence="5 6">2.3.1.181</ecNumber>
    </recommendedName>
    <alternativeName>
        <fullName evidence="5">Lipoate-protein ligase B</fullName>
    </alternativeName>
    <alternativeName>
        <fullName evidence="5">Lipoyl/octanoyl transferase</fullName>
    </alternativeName>
    <alternativeName>
        <fullName evidence="5">Octanoyl-[acyl-carrier-protein]-protein N-octanoyltransferase</fullName>
    </alternativeName>
</protein>
<dbReference type="GO" id="GO:0009249">
    <property type="term" value="P:protein lipoylation"/>
    <property type="evidence" value="ECO:0007669"/>
    <property type="project" value="InterPro"/>
</dbReference>
<evidence type="ECO:0000256" key="4">
    <source>
        <dbReference type="ARBA" id="ARBA00024732"/>
    </source>
</evidence>
<dbReference type="Pfam" id="PF21948">
    <property type="entry name" value="LplA-B_cat"/>
    <property type="match status" value="1"/>
</dbReference>
<feature type="domain" description="BPL/LPL catalytic" evidence="10">
    <location>
        <begin position="40"/>
        <end position="219"/>
    </location>
</feature>
<dbReference type="AlphaFoldDB" id="A0A6J4SNN7"/>
<evidence type="ECO:0000256" key="1">
    <source>
        <dbReference type="ARBA" id="ARBA00004821"/>
    </source>
</evidence>
<comment type="pathway">
    <text evidence="1 5 6">Protein modification; protein lipoylation via endogenous pathway; protein N(6)-(lipoyl)lysine from octanoyl-[acyl-carrier-protein]: step 1/2.</text>
</comment>
<name>A0A6J4SNN7_9ACTN</name>
<dbReference type="PIRSF" id="PIRSF016262">
    <property type="entry name" value="LPLase"/>
    <property type="match status" value="1"/>
</dbReference>
<comment type="miscellaneous">
    <text evidence="5">In the reaction, the free carboxyl group of octanoic acid is attached via an amide linkage to the epsilon-amino group of a specific lysine residue of lipoyl domains of lipoate-dependent enzymes.</text>
</comment>
<comment type="function">
    <text evidence="4 5 6">Catalyzes the transfer of endogenously produced octanoic acid from octanoyl-acyl-carrier-protein onto the lipoyl domains of lipoate-dependent enzymes. Lipoyl-ACP can also act as a substrate although octanoyl-ACP is likely to be the physiological substrate.</text>
</comment>
<feature type="site" description="Lowers pKa of active site Cys" evidence="5 9">
    <location>
        <position position="148"/>
    </location>
</feature>
<organism evidence="11">
    <name type="scientific">uncultured Rubrobacteraceae bacterium</name>
    <dbReference type="NCBI Taxonomy" id="349277"/>
    <lineage>
        <taxon>Bacteria</taxon>
        <taxon>Bacillati</taxon>
        <taxon>Actinomycetota</taxon>
        <taxon>Rubrobacteria</taxon>
        <taxon>Rubrobacterales</taxon>
        <taxon>Rubrobacteraceae</taxon>
        <taxon>environmental samples</taxon>
    </lineage>
</organism>
<dbReference type="InterPro" id="IPR020605">
    <property type="entry name" value="Octanoyltransferase_CS"/>
</dbReference>
<dbReference type="InterPro" id="IPR004143">
    <property type="entry name" value="BPL_LPL_catalytic"/>
</dbReference>